<name>A0A1S3Y4R7_TOBAC</name>
<organism evidence="1">
    <name type="scientific">Nicotiana tabacum</name>
    <name type="common">Common tobacco</name>
    <dbReference type="NCBI Taxonomy" id="4097"/>
    <lineage>
        <taxon>Eukaryota</taxon>
        <taxon>Viridiplantae</taxon>
        <taxon>Streptophyta</taxon>
        <taxon>Embryophyta</taxon>
        <taxon>Tracheophyta</taxon>
        <taxon>Spermatophyta</taxon>
        <taxon>Magnoliopsida</taxon>
        <taxon>eudicotyledons</taxon>
        <taxon>Gunneridae</taxon>
        <taxon>Pentapetalae</taxon>
        <taxon>asterids</taxon>
        <taxon>lamiids</taxon>
        <taxon>Solanales</taxon>
        <taxon>Solanaceae</taxon>
        <taxon>Nicotianoideae</taxon>
        <taxon>Nicotianeae</taxon>
        <taxon>Nicotiana</taxon>
    </lineage>
</organism>
<dbReference type="RefSeq" id="XP_016447223.1">
    <property type="nucleotide sequence ID" value="XM_016591737.1"/>
</dbReference>
<evidence type="ECO:0008006" key="2">
    <source>
        <dbReference type="Google" id="ProtNLM"/>
    </source>
</evidence>
<dbReference type="KEGG" id="nta:107772244"/>
<dbReference type="PaxDb" id="4097-A0A1S3Y4R7"/>
<proteinExistence type="predicted"/>
<evidence type="ECO:0000313" key="1">
    <source>
        <dbReference type="RefSeq" id="XP_016447223.1"/>
    </source>
</evidence>
<gene>
    <name evidence="1" type="primary">LOC107772244</name>
</gene>
<dbReference type="STRING" id="4097.A0A1S3Y4R7"/>
<dbReference type="OrthoDB" id="1225857at2759"/>
<accession>A0A1S3Y4R7</accession>
<dbReference type="PANTHER" id="PTHR33240:SF8">
    <property type="entry name" value="OS03G0439900 PROTEIN"/>
    <property type="match status" value="1"/>
</dbReference>
<reference evidence="1" key="1">
    <citation type="submission" date="2025-08" db="UniProtKB">
        <authorList>
            <consortium name="RefSeq"/>
        </authorList>
    </citation>
    <scope>IDENTIFICATION</scope>
</reference>
<sequence>MDALTHHIQGEVPWSMLFVDDIVLIDETRGDVNERLEVWRQALEFKGFKLSRTKIEYLECNFSSVTGETDMVVRLDSQVIPKRESFKVLEQTKLTESITEGVIKMTLFEVVDSDMGYNIILGRPWLHEIRVVPSTYHQLLKFPPPDGIKQIMEGVRGIATTGTSARS</sequence>
<protein>
    <recommendedName>
        <fullName evidence="2">Reverse transcriptase domain-containing protein</fullName>
    </recommendedName>
</protein>
<dbReference type="AlphaFoldDB" id="A0A1S3Y4R7"/>
<dbReference type="PANTHER" id="PTHR33240">
    <property type="entry name" value="OS08G0508500 PROTEIN"/>
    <property type="match status" value="1"/>
</dbReference>